<evidence type="ECO:0000259" key="3">
    <source>
        <dbReference type="Pfam" id="PF01555"/>
    </source>
</evidence>
<keyword evidence="1 4" id="KW-0489">Methyltransferase</keyword>
<feature type="domain" description="DNA methylase N-4/N-6" evidence="3">
    <location>
        <begin position="5"/>
        <end position="68"/>
    </location>
</feature>
<proteinExistence type="predicted"/>
<protein>
    <submittedName>
        <fullName evidence="4">Cytosine methyltransferase</fullName>
    </submittedName>
</protein>
<keyword evidence="2 4" id="KW-0808">Transferase</keyword>
<feature type="non-terminal residue" evidence="4">
    <location>
        <position position="1"/>
    </location>
</feature>
<dbReference type="GO" id="GO:0032259">
    <property type="term" value="P:methylation"/>
    <property type="evidence" value="ECO:0007669"/>
    <property type="project" value="UniProtKB-KW"/>
</dbReference>
<feature type="non-terminal residue" evidence="4">
    <location>
        <position position="90"/>
    </location>
</feature>
<accession>T1CU11</accession>
<dbReference type="GO" id="GO:0008170">
    <property type="term" value="F:N-methyltransferase activity"/>
    <property type="evidence" value="ECO:0007669"/>
    <property type="project" value="InterPro"/>
</dbReference>
<dbReference type="SUPFAM" id="SSF53335">
    <property type="entry name" value="S-adenosyl-L-methionine-dependent methyltransferases"/>
    <property type="match status" value="1"/>
</dbReference>
<reference evidence="4" key="1">
    <citation type="submission" date="2013-08" db="EMBL/GenBank/DDBJ databases">
        <authorList>
            <person name="Mendez C."/>
            <person name="Richter M."/>
            <person name="Ferrer M."/>
            <person name="Sanchez J."/>
        </authorList>
    </citation>
    <scope>NUCLEOTIDE SEQUENCE</scope>
</reference>
<organism evidence="4">
    <name type="scientific">mine drainage metagenome</name>
    <dbReference type="NCBI Taxonomy" id="410659"/>
    <lineage>
        <taxon>unclassified sequences</taxon>
        <taxon>metagenomes</taxon>
        <taxon>ecological metagenomes</taxon>
    </lineage>
</organism>
<evidence type="ECO:0000256" key="1">
    <source>
        <dbReference type="ARBA" id="ARBA00022603"/>
    </source>
</evidence>
<comment type="caution">
    <text evidence="4">The sequence shown here is derived from an EMBL/GenBank/DDBJ whole genome shotgun (WGS) entry which is preliminary data.</text>
</comment>
<dbReference type="Gene3D" id="3.40.50.150">
    <property type="entry name" value="Vaccinia Virus protein VP39"/>
    <property type="match status" value="1"/>
</dbReference>
<dbReference type="Pfam" id="PF01555">
    <property type="entry name" value="N6_N4_Mtase"/>
    <property type="match status" value="1"/>
</dbReference>
<evidence type="ECO:0000256" key="2">
    <source>
        <dbReference type="ARBA" id="ARBA00022679"/>
    </source>
</evidence>
<gene>
    <name evidence="4" type="ORF">B1A_05515</name>
</gene>
<dbReference type="InterPro" id="IPR029063">
    <property type="entry name" value="SAM-dependent_MTases_sf"/>
</dbReference>
<evidence type="ECO:0000313" key="4">
    <source>
        <dbReference type="EMBL" id="EQD72304.1"/>
    </source>
</evidence>
<reference evidence="4" key="2">
    <citation type="journal article" date="2014" name="ISME J.">
        <title>Microbial stratification in low pH oxic and suboxic macroscopic growths along an acid mine drainage.</title>
        <authorList>
            <person name="Mendez-Garcia C."/>
            <person name="Mesa V."/>
            <person name="Sprenger R.R."/>
            <person name="Richter M."/>
            <person name="Diez M.S."/>
            <person name="Solano J."/>
            <person name="Bargiela R."/>
            <person name="Golyshina O.V."/>
            <person name="Manteca A."/>
            <person name="Ramos J.L."/>
            <person name="Gallego J.R."/>
            <person name="Llorente I."/>
            <person name="Martins Dos Santos V.A."/>
            <person name="Jensen O.N."/>
            <person name="Pelaez A.I."/>
            <person name="Sanchez J."/>
            <person name="Ferrer M."/>
        </authorList>
    </citation>
    <scope>NUCLEOTIDE SEQUENCE</scope>
</reference>
<sequence>GIPWRVALALQADGWYLRSDIIWHKPNPMPESVTDRPTKAHEYLFLLAKSERYYYDAEAIREPDSGQDHPRNVLDLREPTVGLMAPHRGI</sequence>
<name>T1CU11_9ZZZZ</name>
<dbReference type="GO" id="GO:0003677">
    <property type="term" value="F:DNA binding"/>
    <property type="evidence" value="ECO:0007669"/>
    <property type="project" value="InterPro"/>
</dbReference>
<dbReference type="EMBL" id="AUZX01004028">
    <property type="protein sequence ID" value="EQD72304.1"/>
    <property type="molecule type" value="Genomic_DNA"/>
</dbReference>
<dbReference type="AlphaFoldDB" id="T1CU11"/>
<dbReference type="InterPro" id="IPR002941">
    <property type="entry name" value="DNA_methylase_N4/N6"/>
</dbReference>